<evidence type="ECO:0000313" key="1">
    <source>
        <dbReference type="EnsemblProtists" id="PYU1_T015047"/>
    </source>
</evidence>
<dbReference type="EMBL" id="ADOS01001390">
    <property type="status" value="NOT_ANNOTATED_CDS"/>
    <property type="molecule type" value="Genomic_DNA"/>
</dbReference>
<reference evidence="2" key="1">
    <citation type="journal article" date="2010" name="Genome Biol.">
        <title>Genome sequence of the necrotrophic plant pathogen Pythium ultimum reveals original pathogenicity mechanisms and effector repertoire.</title>
        <authorList>
            <person name="Levesque C.A."/>
            <person name="Brouwer H."/>
            <person name="Cano L."/>
            <person name="Hamilton J.P."/>
            <person name="Holt C."/>
            <person name="Huitema E."/>
            <person name="Raffaele S."/>
            <person name="Robideau G.P."/>
            <person name="Thines M."/>
            <person name="Win J."/>
            <person name="Zerillo M.M."/>
            <person name="Beakes G.W."/>
            <person name="Boore J.L."/>
            <person name="Busam D."/>
            <person name="Dumas B."/>
            <person name="Ferriera S."/>
            <person name="Fuerstenberg S.I."/>
            <person name="Gachon C.M."/>
            <person name="Gaulin E."/>
            <person name="Govers F."/>
            <person name="Grenville-Briggs L."/>
            <person name="Horner N."/>
            <person name="Hostetler J."/>
            <person name="Jiang R.H."/>
            <person name="Johnson J."/>
            <person name="Krajaejun T."/>
            <person name="Lin H."/>
            <person name="Meijer H.J."/>
            <person name="Moore B."/>
            <person name="Morris P."/>
            <person name="Phuntmart V."/>
            <person name="Puiu D."/>
            <person name="Shetty J."/>
            <person name="Stajich J.E."/>
            <person name="Tripathy S."/>
            <person name="Wawra S."/>
            <person name="van West P."/>
            <person name="Whitty B.R."/>
            <person name="Coutinho P.M."/>
            <person name="Henrissat B."/>
            <person name="Martin F."/>
            <person name="Thomas P.D."/>
            <person name="Tyler B.M."/>
            <person name="De Vries R.P."/>
            <person name="Kamoun S."/>
            <person name="Yandell M."/>
            <person name="Tisserat N."/>
            <person name="Buell C.R."/>
        </authorList>
    </citation>
    <scope>NUCLEOTIDE SEQUENCE</scope>
    <source>
        <strain evidence="2">DAOM:BR144</strain>
    </source>
</reference>
<sequence length="63" mass="7192">FPRENFFFIPKKSDSICLNGGRNSDGLSSEFLVGQLTEVYKERNGISLLDCFKSQCLMKIKEI</sequence>
<reference evidence="2" key="2">
    <citation type="submission" date="2010-04" db="EMBL/GenBank/DDBJ databases">
        <authorList>
            <person name="Buell R."/>
            <person name="Hamilton J."/>
            <person name="Hostetler J."/>
        </authorList>
    </citation>
    <scope>NUCLEOTIDE SEQUENCE [LARGE SCALE GENOMIC DNA]</scope>
    <source>
        <strain evidence="2">DAOM:BR144</strain>
    </source>
</reference>
<evidence type="ECO:0000313" key="2">
    <source>
        <dbReference type="Proteomes" id="UP000019132"/>
    </source>
</evidence>
<proteinExistence type="predicted"/>
<dbReference type="VEuPathDB" id="FungiDB:PYU1_G015016"/>
<keyword evidence="2" id="KW-1185">Reference proteome</keyword>
<protein>
    <submittedName>
        <fullName evidence="1">Uncharacterized protein</fullName>
    </submittedName>
</protein>
<reference evidence="1" key="3">
    <citation type="submission" date="2015-02" db="UniProtKB">
        <authorList>
            <consortium name="EnsemblProtists"/>
        </authorList>
    </citation>
    <scope>IDENTIFICATION</scope>
    <source>
        <strain evidence="1">DAOM BR144</strain>
    </source>
</reference>
<dbReference type="InParanoid" id="K3XCU8"/>
<organism evidence="1 2">
    <name type="scientific">Globisporangium ultimum (strain ATCC 200006 / CBS 805.95 / DAOM BR144)</name>
    <name type="common">Pythium ultimum</name>
    <dbReference type="NCBI Taxonomy" id="431595"/>
    <lineage>
        <taxon>Eukaryota</taxon>
        <taxon>Sar</taxon>
        <taxon>Stramenopiles</taxon>
        <taxon>Oomycota</taxon>
        <taxon>Peronosporomycetes</taxon>
        <taxon>Pythiales</taxon>
        <taxon>Pythiaceae</taxon>
        <taxon>Globisporangium</taxon>
    </lineage>
</organism>
<dbReference type="EnsemblProtists" id="PYU1_T015047">
    <property type="protein sequence ID" value="PYU1_T015047"/>
    <property type="gene ID" value="PYU1_G015016"/>
</dbReference>
<dbReference type="AlphaFoldDB" id="K3XCU8"/>
<name>K3XCU8_GLOUD</name>
<accession>K3XCU8</accession>
<dbReference type="Proteomes" id="UP000019132">
    <property type="component" value="Unassembled WGS sequence"/>
</dbReference>
<dbReference type="HOGENOM" id="CLU_2893001_0_0_1"/>